<organism evidence="2 3">
    <name type="scientific">Ramlibacter terrae</name>
    <dbReference type="NCBI Taxonomy" id="2732511"/>
    <lineage>
        <taxon>Bacteria</taxon>
        <taxon>Pseudomonadati</taxon>
        <taxon>Pseudomonadota</taxon>
        <taxon>Betaproteobacteria</taxon>
        <taxon>Burkholderiales</taxon>
        <taxon>Comamonadaceae</taxon>
        <taxon>Ramlibacter</taxon>
    </lineage>
</organism>
<sequence>MHSPEAHSLLLDRLSERLQGTPELWREVFLGNTFADIRFEERTLTLLWTDAPACWSAGELVVLASRYDGRTEQVDADAALLTFEGPEPALRAAKALQALAASTPVTCLVSTKSCALAWFAVDGQPRRVLLPPRVLVEGQEHPAPAAQADVQPAAAEQAHPPGALHPHVMGPAAIAGAKPHRPV</sequence>
<dbReference type="EMBL" id="CP053418">
    <property type="protein sequence ID" value="QJW84197.1"/>
    <property type="molecule type" value="Genomic_DNA"/>
</dbReference>
<evidence type="ECO:0000256" key="1">
    <source>
        <dbReference type="SAM" id="MobiDB-lite"/>
    </source>
</evidence>
<accession>A0ABX6P3N6</accession>
<evidence type="ECO:0000313" key="3">
    <source>
        <dbReference type="Proteomes" id="UP000500826"/>
    </source>
</evidence>
<evidence type="ECO:0000313" key="2">
    <source>
        <dbReference type="EMBL" id="QJW84197.1"/>
    </source>
</evidence>
<name>A0ABX6P3N6_9BURK</name>
<gene>
    <name evidence="2" type="ORF">HK414_10965</name>
</gene>
<proteinExistence type="predicted"/>
<protein>
    <submittedName>
        <fullName evidence="2">Uncharacterized protein</fullName>
    </submittedName>
</protein>
<keyword evidence="3" id="KW-1185">Reference proteome</keyword>
<feature type="compositionally biased region" description="Low complexity" evidence="1">
    <location>
        <begin position="141"/>
        <end position="158"/>
    </location>
</feature>
<feature type="region of interest" description="Disordered" evidence="1">
    <location>
        <begin position="141"/>
        <end position="169"/>
    </location>
</feature>
<reference evidence="2 3" key="1">
    <citation type="submission" date="2020-05" db="EMBL/GenBank/DDBJ databases">
        <title>Ramlibacter rhizophilus sp. nov., isolated from rhizosphere soil of national flower Mugunghwa from South Korea.</title>
        <authorList>
            <person name="Zheng-Fei Y."/>
            <person name="Huan T."/>
        </authorList>
    </citation>
    <scope>NUCLEOTIDE SEQUENCE [LARGE SCALE GENOMIC DNA]</scope>
    <source>
        <strain evidence="2 3">H242</strain>
    </source>
</reference>
<dbReference type="Proteomes" id="UP000500826">
    <property type="component" value="Chromosome"/>
</dbReference>